<sequence length="127" mass="14483">MSQVALRDSRWPLSLYSQRRRQGYCHRSFGLSVPKEPHSLCLQNVPKENLASPDGNGAPPPFCPQLAGQPVAPRLLIARRRLRRKAEIAPFVFLNRLEELAAEAEQNKLQTREEFVVVRGKRLKQLS</sequence>
<evidence type="ECO:0000313" key="3">
    <source>
        <dbReference type="Proteomes" id="UP000298663"/>
    </source>
</evidence>
<accession>A0A4U5N429</accession>
<dbReference type="EMBL" id="AZBU02000005">
    <property type="protein sequence ID" value="TKR76922.1"/>
    <property type="molecule type" value="Genomic_DNA"/>
</dbReference>
<evidence type="ECO:0000256" key="1">
    <source>
        <dbReference type="SAM" id="MobiDB-lite"/>
    </source>
</evidence>
<dbReference type="AlphaFoldDB" id="A0A4U5N429"/>
<proteinExistence type="predicted"/>
<reference evidence="2 3" key="2">
    <citation type="journal article" date="2019" name="G3 (Bethesda)">
        <title>Hybrid Assembly of the Genome of the Entomopathogenic Nematode Steinernema carpocapsae Identifies the X-Chromosome.</title>
        <authorList>
            <person name="Serra L."/>
            <person name="Macchietto M."/>
            <person name="Macias-Munoz A."/>
            <person name="McGill C.J."/>
            <person name="Rodriguez I.M."/>
            <person name="Rodriguez B."/>
            <person name="Murad R."/>
            <person name="Mortazavi A."/>
        </authorList>
    </citation>
    <scope>NUCLEOTIDE SEQUENCE [LARGE SCALE GENOMIC DNA]</scope>
    <source>
        <strain evidence="2 3">ALL</strain>
    </source>
</reference>
<evidence type="ECO:0000313" key="2">
    <source>
        <dbReference type="EMBL" id="TKR76922.1"/>
    </source>
</evidence>
<feature type="region of interest" description="Disordered" evidence="1">
    <location>
        <begin position="46"/>
        <end position="65"/>
    </location>
</feature>
<reference evidence="2 3" key="1">
    <citation type="journal article" date="2015" name="Genome Biol.">
        <title>Comparative genomics of Steinernema reveals deeply conserved gene regulatory networks.</title>
        <authorList>
            <person name="Dillman A.R."/>
            <person name="Macchietto M."/>
            <person name="Porter C.F."/>
            <person name="Rogers A."/>
            <person name="Williams B."/>
            <person name="Antoshechkin I."/>
            <person name="Lee M.M."/>
            <person name="Goodwin Z."/>
            <person name="Lu X."/>
            <person name="Lewis E.E."/>
            <person name="Goodrich-Blair H."/>
            <person name="Stock S.P."/>
            <person name="Adams B.J."/>
            <person name="Sternberg P.W."/>
            <person name="Mortazavi A."/>
        </authorList>
    </citation>
    <scope>NUCLEOTIDE SEQUENCE [LARGE SCALE GENOMIC DNA]</scope>
    <source>
        <strain evidence="2 3">ALL</strain>
    </source>
</reference>
<comment type="caution">
    <text evidence="2">The sequence shown here is derived from an EMBL/GenBank/DDBJ whole genome shotgun (WGS) entry which is preliminary data.</text>
</comment>
<organism evidence="2 3">
    <name type="scientific">Steinernema carpocapsae</name>
    <name type="common">Entomopathogenic nematode</name>
    <dbReference type="NCBI Taxonomy" id="34508"/>
    <lineage>
        <taxon>Eukaryota</taxon>
        <taxon>Metazoa</taxon>
        <taxon>Ecdysozoa</taxon>
        <taxon>Nematoda</taxon>
        <taxon>Chromadorea</taxon>
        <taxon>Rhabditida</taxon>
        <taxon>Tylenchina</taxon>
        <taxon>Panagrolaimomorpha</taxon>
        <taxon>Strongyloidoidea</taxon>
        <taxon>Steinernematidae</taxon>
        <taxon>Steinernema</taxon>
    </lineage>
</organism>
<keyword evidence="3" id="KW-1185">Reference proteome</keyword>
<gene>
    <name evidence="2" type="ORF">L596_017989</name>
</gene>
<name>A0A4U5N429_STECR</name>
<protein>
    <submittedName>
        <fullName evidence="2">Uncharacterized protein</fullName>
    </submittedName>
</protein>
<dbReference type="Proteomes" id="UP000298663">
    <property type="component" value="Unassembled WGS sequence"/>
</dbReference>